<dbReference type="Proteomes" id="UP000279446">
    <property type="component" value="Unassembled WGS sequence"/>
</dbReference>
<feature type="domain" description="ABC transporter" evidence="10">
    <location>
        <begin position="365"/>
        <end position="602"/>
    </location>
</feature>
<dbReference type="EMBL" id="RZNY01000008">
    <property type="protein sequence ID" value="RUT46478.1"/>
    <property type="molecule type" value="Genomic_DNA"/>
</dbReference>
<reference evidence="12 13" key="1">
    <citation type="submission" date="2018-12" db="EMBL/GenBank/DDBJ databases">
        <authorList>
            <person name="Sun L."/>
            <person name="Chen Z."/>
        </authorList>
    </citation>
    <scope>NUCLEOTIDE SEQUENCE [LARGE SCALE GENOMIC DNA]</scope>
    <source>
        <strain evidence="12 13">DSM 15890</strain>
    </source>
</reference>
<feature type="transmembrane region" description="Helical" evidence="9">
    <location>
        <begin position="65"/>
        <end position="89"/>
    </location>
</feature>
<feature type="transmembrane region" description="Helical" evidence="9">
    <location>
        <begin position="27"/>
        <end position="53"/>
    </location>
</feature>
<keyword evidence="6 12" id="KW-0067">ATP-binding</keyword>
<evidence type="ECO:0000256" key="2">
    <source>
        <dbReference type="ARBA" id="ARBA00022448"/>
    </source>
</evidence>
<proteinExistence type="predicted"/>
<evidence type="ECO:0000256" key="7">
    <source>
        <dbReference type="ARBA" id="ARBA00022989"/>
    </source>
</evidence>
<evidence type="ECO:0000256" key="6">
    <source>
        <dbReference type="ARBA" id="ARBA00022840"/>
    </source>
</evidence>
<dbReference type="InterPro" id="IPR017871">
    <property type="entry name" value="ABC_transporter-like_CS"/>
</dbReference>
<evidence type="ECO:0000256" key="5">
    <source>
        <dbReference type="ARBA" id="ARBA00022741"/>
    </source>
</evidence>
<dbReference type="PANTHER" id="PTHR43394:SF1">
    <property type="entry name" value="ATP-BINDING CASSETTE SUB-FAMILY B MEMBER 10, MITOCHONDRIAL"/>
    <property type="match status" value="1"/>
</dbReference>
<dbReference type="SUPFAM" id="SSF90123">
    <property type="entry name" value="ABC transporter transmembrane region"/>
    <property type="match status" value="1"/>
</dbReference>
<dbReference type="GO" id="GO:0005886">
    <property type="term" value="C:plasma membrane"/>
    <property type="evidence" value="ECO:0007669"/>
    <property type="project" value="UniProtKB-SubCell"/>
</dbReference>
<evidence type="ECO:0000313" key="12">
    <source>
        <dbReference type="EMBL" id="RUT46478.1"/>
    </source>
</evidence>
<feature type="transmembrane region" description="Helical" evidence="9">
    <location>
        <begin position="143"/>
        <end position="161"/>
    </location>
</feature>
<dbReference type="InterPro" id="IPR027417">
    <property type="entry name" value="P-loop_NTPase"/>
</dbReference>
<dbReference type="CDD" id="cd07346">
    <property type="entry name" value="ABC_6TM_exporters"/>
    <property type="match status" value="1"/>
</dbReference>
<keyword evidence="4 9" id="KW-0812">Transmembrane</keyword>
<organism evidence="12 13">
    <name type="scientific">Paenibacillus anaericanus</name>
    <dbReference type="NCBI Taxonomy" id="170367"/>
    <lineage>
        <taxon>Bacteria</taxon>
        <taxon>Bacillati</taxon>
        <taxon>Bacillota</taxon>
        <taxon>Bacilli</taxon>
        <taxon>Bacillales</taxon>
        <taxon>Paenibacillaceae</taxon>
        <taxon>Paenibacillus</taxon>
    </lineage>
</organism>
<dbReference type="Gene3D" id="1.20.1560.10">
    <property type="entry name" value="ABC transporter type 1, transmembrane domain"/>
    <property type="match status" value="1"/>
</dbReference>
<dbReference type="InterPro" id="IPR039421">
    <property type="entry name" value="Type_1_exporter"/>
</dbReference>
<dbReference type="InterPro" id="IPR011527">
    <property type="entry name" value="ABC1_TM_dom"/>
</dbReference>
<sequence length="617" mass="68771">MNTSNSNRLSFGHILRRLLQFVRPYRIGFIVAMLLLIAKLVMDVGFATVQQLFVDTITSADMSALLRLTMICGIACLLILVCLMLQHYFRFVVHFRMIWELRANLFDKSNRLPFRTLQSMHSGDLSSRNNKDAEKAMSMLESVVFDLAYNILLCLVSFLYLARMDVWIALLALGSGPVVFLSGRFFDRRLRVLSVDILTKEGELRGLLQEILQGMKVVRAFGLEGPLLERYVERREQLNILQRRRTILSGLLWQSSAFVNSTVMVACAALISYSALQGNTTSGGVLAFVILMGRVQWPFVHMSQTWGGVQDALGAADRVFAVLDMPSENDARTVEKTTPREMTEKDHSKVTQKCSSMPSRDQTALSIQNVYFKHRSVDGGESLLFKGINLHIEPGETVALVGPSGSGKSTLVRLCCGLYEPDEGSVSLFGSSLHEQLEETRALTTYVPQNPYLFSGTIRDNIAFSSDGASEEDIREVARLAGAEEFISKLPEGYNTILGEHGSTLSGGQRQRLAIARAFLRQAPLLLLDEATSALDNESEELVQQSLDLLMQGRTTLVIAHRLSTVRNASRIIVLDQGEIVEEGTHEALMVQEGMYAKLYSLQFQENTGEEEVEFVS</sequence>
<dbReference type="PANTHER" id="PTHR43394">
    <property type="entry name" value="ATP-DEPENDENT PERMEASE MDL1, MITOCHONDRIAL"/>
    <property type="match status" value="1"/>
</dbReference>
<dbReference type="RefSeq" id="WP_127192211.1">
    <property type="nucleotide sequence ID" value="NZ_RZNY01000008.1"/>
</dbReference>
<protein>
    <submittedName>
        <fullName evidence="12">ABC transporter ATP-binding protein</fullName>
    </submittedName>
</protein>
<keyword evidence="13" id="KW-1185">Reference proteome</keyword>
<dbReference type="PROSITE" id="PS50893">
    <property type="entry name" value="ABC_TRANSPORTER_2"/>
    <property type="match status" value="1"/>
</dbReference>
<comment type="caution">
    <text evidence="12">The sequence shown here is derived from an EMBL/GenBank/DDBJ whole genome shotgun (WGS) entry which is preliminary data.</text>
</comment>
<evidence type="ECO:0000313" key="13">
    <source>
        <dbReference type="Proteomes" id="UP000279446"/>
    </source>
</evidence>
<dbReference type="InterPro" id="IPR003439">
    <property type="entry name" value="ABC_transporter-like_ATP-bd"/>
</dbReference>
<evidence type="ECO:0000256" key="4">
    <source>
        <dbReference type="ARBA" id="ARBA00022692"/>
    </source>
</evidence>
<dbReference type="SUPFAM" id="SSF52540">
    <property type="entry name" value="P-loop containing nucleoside triphosphate hydrolases"/>
    <property type="match status" value="1"/>
</dbReference>
<name>A0A433Y9K5_9BACL</name>
<evidence type="ECO:0000256" key="9">
    <source>
        <dbReference type="SAM" id="Phobius"/>
    </source>
</evidence>
<evidence type="ECO:0000259" key="11">
    <source>
        <dbReference type="PROSITE" id="PS50929"/>
    </source>
</evidence>
<feature type="transmembrane region" description="Helical" evidence="9">
    <location>
        <begin position="167"/>
        <end position="186"/>
    </location>
</feature>
<feature type="domain" description="ABC transmembrane type-1" evidence="11">
    <location>
        <begin position="30"/>
        <end position="311"/>
    </location>
</feature>
<evidence type="ECO:0000256" key="1">
    <source>
        <dbReference type="ARBA" id="ARBA00004651"/>
    </source>
</evidence>
<dbReference type="GO" id="GO:0016887">
    <property type="term" value="F:ATP hydrolysis activity"/>
    <property type="evidence" value="ECO:0007669"/>
    <property type="project" value="InterPro"/>
</dbReference>
<dbReference type="FunFam" id="3.40.50.300:FF:000221">
    <property type="entry name" value="Multidrug ABC transporter ATP-binding protein"/>
    <property type="match status" value="1"/>
</dbReference>
<dbReference type="PROSITE" id="PS50929">
    <property type="entry name" value="ABC_TM1F"/>
    <property type="match status" value="1"/>
</dbReference>
<dbReference type="Gene3D" id="3.40.50.300">
    <property type="entry name" value="P-loop containing nucleotide triphosphate hydrolases"/>
    <property type="match status" value="1"/>
</dbReference>
<dbReference type="PROSITE" id="PS00211">
    <property type="entry name" value="ABC_TRANSPORTER_1"/>
    <property type="match status" value="1"/>
</dbReference>
<evidence type="ECO:0000256" key="8">
    <source>
        <dbReference type="ARBA" id="ARBA00023136"/>
    </source>
</evidence>
<dbReference type="GO" id="GO:0005524">
    <property type="term" value="F:ATP binding"/>
    <property type="evidence" value="ECO:0007669"/>
    <property type="project" value="UniProtKB-KW"/>
</dbReference>
<keyword evidence="5" id="KW-0547">Nucleotide-binding</keyword>
<dbReference type="GO" id="GO:0015421">
    <property type="term" value="F:ABC-type oligopeptide transporter activity"/>
    <property type="evidence" value="ECO:0007669"/>
    <property type="project" value="TreeGrafter"/>
</dbReference>
<feature type="transmembrane region" description="Helical" evidence="9">
    <location>
        <begin position="251"/>
        <end position="273"/>
    </location>
</feature>
<dbReference type="Pfam" id="PF00005">
    <property type="entry name" value="ABC_tran"/>
    <property type="match status" value="1"/>
</dbReference>
<evidence type="ECO:0000256" key="3">
    <source>
        <dbReference type="ARBA" id="ARBA00022475"/>
    </source>
</evidence>
<dbReference type="OrthoDB" id="9770415at2"/>
<evidence type="ECO:0000259" key="10">
    <source>
        <dbReference type="PROSITE" id="PS50893"/>
    </source>
</evidence>
<keyword evidence="3" id="KW-1003">Cell membrane</keyword>
<comment type="subcellular location">
    <subcellularLocation>
        <location evidence="1">Cell membrane</location>
        <topology evidence="1">Multi-pass membrane protein</topology>
    </subcellularLocation>
</comment>
<dbReference type="InterPro" id="IPR003593">
    <property type="entry name" value="AAA+_ATPase"/>
</dbReference>
<keyword evidence="2" id="KW-0813">Transport</keyword>
<dbReference type="SMART" id="SM00382">
    <property type="entry name" value="AAA"/>
    <property type="match status" value="1"/>
</dbReference>
<dbReference type="Pfam" id="PF00664">
    <property type="entry name" value="ABC_membrane"/>
    <property type="match status" value="1"/>
</dbReference>
<gene>
    <name evidence="12" type="ORF">EJP82_11535</name>
</gene>
<keyword evidence="8 9" id="KW-0472">Membrane</keyword>
<dbReference type="AlphaFoldDB" id="A0A433Y9K5"/>
<dbReference type="InterPro" id="IPR036640">
    <property type="entry name" value="ABC1_TM_sf"/>
</dbReference>
<accession>A0A433Y9K5</accession>
<keyword evidence="7 9" id="KW-1133">Transmembrane helix</keyword>